<sequence>MSQDEKSFSGRRRRMKTRWTVAAADVLSEFVITVGGIGTIVAVMAVFVVLVARVAPLGLPASITGEVSRETHWGSAKPVHLAVDEYRTIGWVLFDDGRLESFRVDNGEKLGETRLFQDKKLSAISTSVGRGGLLLGFLDGTIQFADVHFKTSFIDAVNAPEEFHGMKPGELATYKPSDDETGVIELTSQGQYRLQVLESSAMEPLKVSDKAILMLDHVPEAASGGNSVSVSKDDRKYVSYSADGKLRYGLVLEEEDFLSGDITLKNDMIELDIAEIQGERPQFLLQTARGNDILLAWKSGQMVRFVRENGENGFRLAPAEKIDLLPDTDAELTVCDFILGRETVFVGDSDGGASGWFLVRAAETDDPEIQARKTSDGFTLARVHVLQSAPGEKVVSMRASERSRMLAVGYESGRFRVYQMTTELLVLDRHLPGDVPVVSAMITPKDDGLLVESTKGLYLWNFDPRHPEISVAAAILPVWYEGYPKPRQIWQSSSAGVEPEMKLGLYPLISGTLKATFYSMLFGAPIALLAAIYTSEFTTYKVRTVVKPTVEMMASLPSVVLGFLAAIVFAPVVESFLPFFLTTIVAVPLTFITAAMLWQLMPRRIGLILEEWRLWFMVPALFLGLFISYQLAPWVEHLAFDGNVKSWLDGKGNGVVGWVMLMIPLAGMLAFFVNGAFINPYLRMHAIKWTRSQFALMSLIKFAALVLLAFLLAWGVSSLLYWLPTWFGGSPFDPRGTFVDSYAQRNSFVVGFVMGFAVIPIIYTIADDALATVPKHLRSASLGCGATPWQTTVRVVIPTAMSGLFSALMIGLGRVVGETMIVLMAGGNTPVTDWNIFSGFRTLSATIAIELPEAVENSTHFRMLFAAALVLFVITFLINTAAEIVRLRFRKRAYQL</sequence>
<dbReference type="SUPFAM" id="SSF50978">
    <property type="entry name" value="WD40 repeat-like"/>
    <property type="match status" value="1"/>
</dbReference>
<evidence type="ECO:0000256" key="3">
    <source>
        <dbReference type="ARBA" id="ARBA00022989"/>
    </source>
</evidence>
<dbReference type="GO" id="GO:0005886">
    <property type="term" value="C:plasma membrane"/>
    <property type="evidence" value="ECO:0007669"/>
    <property type="project" value="UniProtKB-SubCell"/>
</dbReference>
<evidence type="ECO:0000256" key="1">
    <source>
        <dbReference type="ARBA" id="ARBA00004651"/>
    </source>
</evidence>
<feature type="transmembrane region" description="Helical" evidence="5">
    <location>
        <begin position="21"/>
        <end position="52"/>
    </location>
</feature>
<accession>A0A9X1SIA7</accession>
<feature type="transmembrane region" description="Helical" evidence="5">
    <location>
        <begin position="743"/>
        <end position="766"/>
    </location>
</feature>
<dbReference type="AlphaFoldDB" id="A0A9X1SIA7"/>
<dbReference type="InterPro" id="IPR036322">
    <property type="entry name" value="WD40_repeat_dom_sf"/>
</dbReference>
<gene>
    <name evidence="7" type="ORF">LOC68_19780</name>
</gene>
<dbReference type="EMBL" id="JAJKFT010000010">
    <property type="protein sequence ID" value="MCC9630641.1"/>
    <property type="molecule type" value="Genomic_DNA"/>
</dbReference>
<evidence type="ECO:0000313" key="7">
    <source>
        <dbReference type="EMBL" id="MCC9630641.1"/>
    </source>
</evidence>
<keyword evidence="5" id="KW-0813">Transport</keyword>
<dbReference type="SUPFAM" id="SSF161098">
    <property type="entry name" value="MetI-like"/>
    <property type="match status" value="2"/>
</dbReference>
<dbReference type="CDD" id="cd06261">
    <property type="entry name" value="TM_PBP2"/>
    <property type="match status" value="2"/>
</dbReference>
<dbReference type="Gene3D" id="1.10.3720.10">
    <property type="entry name" value="MetI-like"/>
    <property type="match status" value="2"/>
</dbReference>
<feature type="transmembrane region" description="Helical" evidence="5">
    <location>
        <begin position="579"/>
        <end position="600"/>
    </location>
</feature>
<dbReference type="InterPro" id="IPR035906">
    <property type="entry name" value="MetI-like_sf"/>
</dbReference>
<dbReference type="RefSeq" id="WP_230221943.1">
    <property type="nucleotide sequence ID" value="NZ_JAJKFT010000010.1"/>
</dbReference>
<protein>
    <submittedName>
        <fullName evidence="7">ABC transporter permease subunit</fullName>
    </submittedName>
</protein>
<evidence type="ECO:0000313" key="8">
    <source>
        <dbReference type="Proteomes" id="UP001139103"/>
    </source>
</evidence>
<dbReference type="GO" id="GO:0055085">
    <property type="term" value="P:transmembrane transport"/>
    <property type="evidence" value="ECO:0007669"/>
    <property type="project" value="InterPro"/>
</dbReference>
<evidence type="ECO:0000256" key="5">
    <source>
        <dbReference type="RuleBase" id="RU363032"/>
    </source>
</evidence>
<evidence type="ECO:0000256" key="2">
    <source>
        <dbReference type="ARBA" id="ARBA00022692"/>
    </source>
</evidence>
<dbReference type="InterPro" id="IPR000515">
    <property type="entry name" value="MetI-like"/>
</dbReference>
<feature type="transmembrane region" description="Helical" evidence="5">
    <location>
        <begin position="861"/>
        <end position="882"/>
    </location>
</feature>
<name>A0A9X1SIA7_9BACT</name>
<keyword evidence="4 5" id="KW-0472">Membrane</keyword>
<comment type="caution">
    <text evidence="7">The sequence shown here is derived from an EMBL/GenBank/DDBJ whole genome shotgun (WGS) entry which is preliminary data.</text>
</comment>
<feature type="transmembrane region" description="Helical" evidence="5">
    <location>
        <begin position="804"/>
        <end position="825"/>
    </location>
</feature>
<feature type="transmembrane region" description="Helical" evidence="5">
    <location>
        <begin position="699"/>
        <end position="723"/>
    </location>
</feature>
<dbReference type="PANTHER" id="PTHR42727">
    <property type="entry name" value="PHOSPHATE TRANSPORT SYSTEM PERMEASE PROTEIN"/>
    <property type="match status" value="1"/>
</dbReference>
<dbReference type="PANTHER" id="PTHR42727:SF1">
    <property type="entry name" value="PHOSPHATE TRANSPORT SYSTEM PERMEASE"/>
    <property type="match status" value="1"/>
</dbReference>
<proteinExistence type="inferred from homology"/>
<feature type="transmembrane region" description="Helical" evidence="5">
    <location>
        <begin position="612"/>
        <end position="635"/>
    </location>
</feature>
<reference evidence="7" key="1">
    <citation type="submission" date="2021-11" db="EMBL/GenBank/DDBJ databases">
        <title>Genome sequence.</title>
        <authorList>
            <person name="Sun Q."/>
        </authorList>
    </citation>
    <scope>NUCLEOTIDE SEQUENCE</scope>
    <source>
        <strain evidence="7">JC732</strain>
    </source>
</reference>
<evidence type="ECO:0000256" key="4">
    <source>
        <dbReference type="ARBA" id="ARBA00023136"/>
    </source>
</evidence>
<keyword evidence="2 5" id="KW-0812">Transmembrane</keyword>
<dbReference type="PROSITE" id="PS50928">
    <property type="entry name" value="ABC_TM1"/>
    <property type="match status" value="1"/>
</dbReference>
<dbReference type="Pfam" id="PF00528">
    <property type="entry name" value="BPD_transp_1"/>
    <property type="match status" value="1"/>
</dbReference>
<keyword evidence="8" id="KW-1185">Reference proteome</keyword>
<feature type="transmembrane region" description="Helical" evidence="5">
    <location>
        <begin position="554"/>
        <end position="573"/>
    </location>
</feature>
<feature type="domain" description="ABC transmembrane type-1" evidence="6">
    <location>
        <begin position="509"/>
        <end position="882"/>
    </location>
</feature>
<evidence type="ECO:0000259" key="6">
    <source>
        <dbReference type="PROSITE" id="PS50928"/>
    </source>
</evidence>
<feature type="transmembrane region" description="Helical" evidence="5">
    <location>
        <begin position="515"/>
        <end position="533"/>
    </location>
</feature>
<feature type="transmembrane region" description="Helical" evidence="5">
    <location>
        <begin position="655"/>
        <end position="678"/>
    </location>
</feature>
<comment type="similarity">
    <text evidence="5">Belongs to the binding-protein-dependent transport system permease family.</text>
</comment>
<comment type="subcellular location">
    <subcellularLocation>
        <location evidence="1 5">Cell membrane</location>
        <topology evidence="1 5">Multi-pass membrane protein</topology>
    </subcellularLocation>
</comment>
<organism evidence="7 8">
    <name type="scientific">Blastopirellula sediminis</name>
    <dbReference type="NCBI Taxonomy" id="2894196"/>
    <lineage>
        <taxon>Bacteria</taxon>
        <taxon>Pseudomonadati</taxon>
        <taxon>Planctomycetota</taxon>
        <taxon>Planctomycetia</taxon>
        <taxon>Pirellulales</taxon>
        <taxon>Pirellulaceae</taxon>
        <taxon>Blastopirellula</taxon>
    </lineage>
</organism>
<dbReference type="Proteomes" id="UP001139103">
    <property type="component" value="Unassembled WGS sequence"/>
</dbReference>
<keyword evidence="3 5" id="KW-1133">Transmembrane helix</keyword>